<accession>A0ABY6ZPN0</accession>
<keyword evidence="4 9" id="KW-1133">Transmembrane helix</keyword>
<keyword evidence="5 9" id="KW-0472">Membrane</keyword>
<dbReference type="PROSITE" id="PS50111">
    <property type="entry name" value="CHEMOTAXIS_TRANSDUC_2"/>
    <property type="match status" value="1"/>
</dbReference>
<evidence type="ECO:0000256" key="1">
    <source>
        <dbReference type="ARBA" id="ARBA00004651"/>
    </source>
</evidence>
<feature type="transmembrane region" description="Helical" evidence="9">
    <location>
        <begin position="20"/>
        <end position="43"/>
    </location>
</feature>
<dbReference type="CDD" id="cd11386">
    <property type="entry name" value="MCP_signal"/>
    <property type="match status" value="1"/>
</dbReference>
<dbReference type="SMART" id="SM00283">
    <property type="entry name" value="MA"/>
    <property type="match status" value="1"/>
</dbReference>
<dbReference type="Pfam" id="PF00672">
    <property type="entry name" value="HAMP"/>
    <property type="match status" value="1"/>
</dbReference>
<feature type="transmembrane region" description="Helical" evidence="9">
    <location>
        <begin position="209"/>
        <end position="231"/>
    </location>
</feature>
<keyword evidence="3 9" id="KW-0812">Transmembrane</keyword>
<organism evidence="12 13">
    <name type="scientific">Alicyclobacillus fastidiosus</name>
    <dbReference type="NCBI Taxonomy" id="392011"/>
    <lineage>
        <taxon>Bacteria</taxon>
        <taxon>Bacillati</taxon>
        <taxon>Bacillota</taxon>
        <taxon>Bacilli</taxon>
        <taxon>Bacillales</taxon>
        <taxon>Alicyclobacillaceae</taxon>
        <taxon>Alicyclobacillus</taxon>
    </lineage>
</organism>
<dbReference type="PANTHER" id="PTHR32089">
    <property type="entry name" value="METHYL-ACCEPTING CHEMOTAXIS PROTEIN MCPB"/>
    <property type="match status" value="1"/>
</dbReference>
<dbReference type="Proteomes" id="UP001164761">
    <property type="component" value="Plasmid unnamed1"/>
</dbReference>
<dbReference type="Pfam" id="PF00015">
    <property type="entry name" value="MCPsignal"/>
    <property type="match status" value="1"/>
</dbReference>
<evidence type="ECO:0000256" key="8">
    <source>
        <dbReference type="PROSITE-ProRule" id="PRU00284"/>
    </source>
</evidence>
<evidence type="ECO:0000256" key="4">
    <source>
        <dbReference type="ARBA" id="ARBA00022989"/>
    </source>
</evidence>
<evidence type="ECO:0000256" key="2">
    <source>
        <dbReference type="ARBA" id="ARBA00022475"/>
    </source>
</evidence>
<evidence type="ECO:0000256" key="6">
    <source>
        <dbReference type="ARBA" id="ARBA00023224"/>
    </source>
</evidence>
<dbReference type="SUPFAM" id="SSF58104">
    <property type="entry name" value="Methyl-accepting chemotaxis protein (MCP) signaling domain"/>
    <property type="match status" value="1"/>
</dbReference>
<gene>
    <name evidence="12" type="ORF">NZD89_28260</name>
</gene>
<keyword evidence="12" id="KW-0614">Plasmid</keyword>
<dbReference type="Gene3D" id="3.30.450.20">
    <property type="entry name" value="PAS domain"/>
    <property type="match status" value="1"/>
</dbReference>
<evidence type="ECO:0000256" key="9">
    <source>
        <dbReference type="SAM" id="Phobius"/>
    </source>
</evidence>
<dbReference type="RefSeq" id="WP_268008808.1">
    <property type="nucleotide sequence ID" value="NZ_BSUT01000003.1"/>
</dbReference>
<evidence type="ECO:0000313" key="13">
    <source>
        <dbReference type="Proteomes" id="UP001164761"/>
    </source>
</evidence>
<sequence>MQIENERKSTNTLFSIRTKLMSIALLMLVVPSLVVGIISYNVAHNQLNSSSKIALQNDVKLVNNTISILNSEVQAGQISLASAQEQVKRMVLGPVQSNGMRPINPDYNIGNHRGFFYILNTKGDSLASPTSEGKNIWNSKDANGFYMIQAVIKAAQSGGGFTTYQWPLPNNPKQLSQKIVYSDMAPAWGWVIAVGSYTSDFNSGANHVLTNMLITLVISLILGAVIIVLFANRLSRPIKQMATQVEKVAQGDLGIEPLHFKNRDEIGVLARGFNLMTTSLKEVISKVSMMSDQLAASSEELSASTDENSKAIEQVTSTIQEVAVGAENQGRSVEETVKTIGDLTNGMNVVAKNAEDVSQSAAQASQAADEGNQTIQLAIEKMNSIETAMNNLSGVVLNLGERSSEIGKIVETIEQISSQTNLLSLNAAIEAARAGESGRGFAVVASEVRKLAEQSARATQHISEIIGGIQYEAKDAVESMEIAKQEVSSGLDTVDTAGHTFEGIKSSVDSVANQIQEVSISVSRMLEGTTNLHNVIQDVSHVTATTTTGVETVSAASQEQLASIEEIAASANSLSQMAEELQHVISRFKM</sequence>
<dbReference type="PANTHER" id="PTHR32089:SF112">
    <property type="entry name" value="LYSOZYME-LIKE PROTEIN-RELATED"/>
    <property type="match status" value="1"/>
</dbReference>
<dbReference type="EMBL" id="CP104068">
    <property type="protein sequence ID" value="WAH44940.1"/>
    <property type="molecule type" value="Genomic_DNA"/>
</dbReference>
<evidence type="ECO:0000256" key="3">
    <source>
        <dbReference type="ARBA" id="ARBA00022692"/>
    </source>
</evidence>
<dbReference type="SMART" id="SM00304">
    <property type="entry name" value="HAMP"/>
    <property type="match status" value="1"/>
</dbReference>
<dbReference type="Gene3D" id="6.10.340.10">
    <property type="match status" value="1"/>
</dbReference>
<evidence type="ECO:0000256" key="5">
    <source>
        <dbReference type="ARBA" id="ARBA00023136"/>
    </source>
</evidence>
<protein>
    <submittedName>
        <fullName evidence="12">Methyl-accepting chemotaxis protein</fullName>
    </submittedName>
</protein>
<reference evidence="12" key="1">
    <citation type="submission" date="2022-08" db="EMBL/GenBank/DDBJ databases">
        <title>Alicyclobacillus fastidiosus DSM 17978, complete genome.</title>
        <authorList>
            <person name="Wang Q."/>
            <person name="Cai R."/>
            <person name="Wang Z."/>
        </authorList>
    </citation>
    <scope>NUCLEOTIDE SEQUENCE</scope>
    <source>
        <strain evidence="12">DSM 17978</strain>
        <plasmid evidence="12">unnamed1</plasmid>
    </source>
</reference>
<proteinExistence type="inferred from homology"/>
<evidence type="ECO:0000313" key="12">
    <source>
        <dbReference type="EMBL" id="WAH44940.1"/>
    </source>
</evidence>
<comment type="similarity">
    <text evidence="7">Belongs to the methyl-accepting chemotaxis (MCP) protein family.</text>
</comment>
<feature type="domain" description="Methyl-accepting transducer" evidence="10">
    <location>
        <begin position="304"/>
        <end position="575"/>
    </location>
</feature>
<keyword evidence="6 8" id="KW-0807">Transducer</keyword>
<evidence type="ECO:0000259" key="10">
    <source>
        <dbReference type="PROSITE" id="PS50111"/>
    </source>
</evidence>
<dbReference type="PROSITE" id="PS50885">
    <property type="entry name" value="HAMP"/>
    <property type="match status" value="1"/>
</dbReference>
<feature type="domain" description="HAMP" evidence="11">
    <location>
        <begin position="232"/>
        <end position="285"/>
    </location>
</feature>
<dbReference type="SMART" id="SM01049">
    <property type="entry name" value="Cache_2"/>
    <property type="match status" value="1"/>
</dbReference>
<comment type="subcellular location">
    <subcellularLocation>
        <location evidence="1">Cell membrane</location>
        <topology evidence="1">Multi-pass membrane protein</topology>
    </subcellularLocation>
</comment>
<evidence type="ECO:0000259" key="11">
    <source>
        <dbReference type="PROSITE" id="PS50885"/>
    </source>
</evidence>
<keyword evidence="2" id="KW-1003">Cell membrane</keyword>
<dbReference type="InterPro" id="IPR003660">
    <property type="entry name" value="HAMP_dom"/>
</dbReference>
<dbReference type="Gene3D" id="1.10.287.950">
    <property type="entry name" value="Methyl-accepting chemotaxis protein"/>
    <property type="match status" value="1"/>
</dbReference>
<geneLocation type="plasmid" evidence="12 13">
    <name>unnamed1</name>
</geneLocation>
<dbReference type="InterPro" id="IPR004089">
    <property type="entry name" value="MCPsignal_dom"/>
</dbReference>
<keyword evidence="13" id="KW-1185">Reference proteome</keyword>
<name>A0ABY6ZPN0_9BACL</name>
<dbReference type="Pfam" id="PF17200">
    <property type="entry name" value="sCache_2"/>
    <property type="match status" value="1"/>
</dbReference>
<dbReference type="CDD" id="cd06225">
    <property type="entry name" value="HAMP"/>
    <property type="match status" value="1"/>
</dbReference>
<evidence type="ECO:0000256" key="7">
    <source>
        <dbReference type="ARBA" id="ARBA00029447"/>
    </source>
</evidence>
<dbReference type="InterPro" id="IPR033480">
    <property type="entry name" value="sCache_2"/>
</dbReference>